<evidence type="ECO:0000313" key="1">
    <source>
        <dbReference type="EMBL" id="CAG8628742.1"/>
    </source>
</evidence>
<organism evidence="1 2">
    <name type="scientific">Paraglomus brasilianum</name>
    <dbReference type="NCBI Taxonomy" id="144538"/>
    <lineage>
        <taxon>Eukaryota</taxon>
        <taxon>Fungi</taxon>
        <taxon>Fungi incertae sedis</taxon>
        <taxon>Mucoromycota</taxon>
        <taxon>Glomeromycotina</taxon>
        <taxon>Glomeromycetes</taxon>
        <taxon>Paraglomerales</taxon>
        <taxon>Paraglomeraceae</taxon>
        <taxon>Paraglomus</taxon>
    </lineage>
</organism>
<gene>
    <name evidence="1" type="ORF">PBRASI_LOCUS9131</name>
</gene>
<name>A0A9N9GRP2_9GLOM</name>
<keyword evidence="2" id="KW-1185">Reference proteome</keyword>
<dbReference type="AlphaFoldDB" id="A0A9N9GRP2"/>
<evidence type="ECO:0000313" key="2">
    <source>
        <dbReference type="Proteomes" id="UP000789739"/>
    </source>
</evidence>
<accession>A0A9N9GRP2</accession>
<sequence length="148" mass="17544">MKKFLMRLAQQMVRKMPRPDRDVLKEQDIKTIDIKDYRKKGKQPTQDIVKGKTTQGIKTIECYDYQLINKINNMDDSNMDDSKLDDSNLAETEKEFFNNNSWKLINFISFLEKRQEVDKRIHHQWKCALYRIITGASANKSKSRAKIL</sequence>
<dbReference type="EMBL" id="CAJVPI010001853">
    <property type="protein sequence ID" value="CAG8628742.1"/>
    <property type="molecule type" value="Genomic_DNA"/>
</dbReference>
<proteinExistence type="predicted"/>
<comment type="caution">
    <text evidence="1">The sequence shown here is derived from an EMBL/GenBank/DDBJ whole genome shotgun (WGS) entry which is preliminary data.</text>
</comment>
<protein>
    <submittedName>
        <fullName evidence="1">916_t:CDS:1</fullName>
    </submittedName>
</protein>
<dbReference type="Proteomes" id="UP000789739">
    <property type="component" value="Unassembled WGS sequence"/>
</dbReference>
<reference evidence="1" key="1">
    <citation type="submission" date="2021-06" db="EMBL/GenBank/DDBJ databases">
        <authorList>
            <person name="Kallberg Y."/>
            <person name="Tangrot J."/>
            <person name="Rosling A."/>
        </authorList>
    </citation>
    <scope>NUCLEOTIDE SEQUENCE</scope>
    <source>
        <strain evidence="1">BR232B</strain>
    </source>
</reference>